<dbReference type="EMBL" id="JAVFWL010000003">
    <property type="protein sequence ID" value="KAK6742832.1"/>
    <property type="molecule type" value="Genomic_DNA"/>
</dbReference>
<name>A0ABR1CX08_NECAM</name>
<feature type="region of interest" description="Disordered" evidence="1">
    <location>
        <begin position="34"/>
        <end position="53"/>
    </location>
</feature>
<feature type="compositionally biased region" description="Basic and acidic residues" evidence="1">
    <location>
        <begin position="41"/>
        <end position="53"/>
    </location>
</feature>
<evidence type="ECO:0000313" key="2">
    <source>
        <dbReference type="EMBL" id="KAK6742832.1"/>
    </source>
</evidence>
<feature type="compositionally biased region" description="Basic and acidic residues" evidence="1">
    <location>
        <begin position="1"/>
        <end position="14"/>
    </location>
</feature>
<sequence>MMWRVRHTDGKAESSAEYGSGTSSASFTKLENILDDNGEGTSERDTGARTSREDGATMYLRLKKLAEGQPCEEAVFRKGFGTIVYIHTVAKLIEKVFVSVETEAVKKAFDNQHPYSVHKAESAKGDVHAQRIGPGCPIHAQRNEYIGMQQLRLSGLGIELDERPDSQAGQEETSGLGSV</sequence>
<dbReference type="Proteomes" id="UP001303046">
    <property type="component" value="Unassembled WGS sequence"/>
</dbReference>
<protein>
    <submittedName>
        <fullName evidence="2">Uncharacterized protein</fullName>
    </submittedName>
</protein>
<accession>A0ABR1CX08</accession>
<evidence type="ECO:0000313" key="3">
    <source>
        <dbReference type="Proteomes" id="UP001303046"/>
    </source>
</evidence>
<reference evidence="2 3" key="1">
    <citation type="submission" date="2023-08" db="EMBL/GenBank/DDBJ databases">
        <title>A Necator americanus chromosomal reference genome.</title>
        <authorList>
            <person name="Ilik V."/>
            <person name="Petrzelkova K.J."/>
            <person name="Pardy F."/>
            <person name="Fuh T."/>
            <person name="Niatou-Singa F.S."/>
            <person name="Gouil Q."/>
            <person name="Baker L."/>
            <person name="Ritchie M.E."/>
            <person name="Jex A.R."/>
            <person name="Gazzola D."/>
            <person name="Li H."/>
            <person name="Toshio Fujiwara R."/>
            <person name="Zhan B."/>
            <person name="Aroian R.V."/>
            <person name="Pafco B."/>
            <person name="Schwarz E.M."/>
        </authorList>
    </citation>
    <scope>NUCLEOTIDE SEQUENCE [LARGE SCALE GENOMIC DNA]</scope>
    <source>
        <strain evidence="2 3">Aroian</strain>
        <tissue evidence="2">Whole animal</tissue>
    </source>
</reference>
<feature type="region of interest" description="Disordered" evidence="1">
    <location>
        <begin position="1"/>
        <end position="24"/>
    </location>
</feature>
<organism evidence="2 3">
    <name type="scientific">Necator americanus</name>
    <name type="common">Human hookworm</name>
    <dbReference type="NCBI Taxonomy" id="51031"/>
    <lineage>
        <taxon>Eukaryota</taxon>
        <taxon>Metazoa</taxon>
        <taxon>Ecdysozoa</taxon>
        <taxon>Nematoda</taxon>
        <taxon>Chromadorea</taxon>
        <taxon>Rhabditida</taxon>
        <taxon>Rhabditina</taxon>
        <taxon>Rhabditomorpha</taxon>
        <taxon>Strongyloidea</taxon>
        <taxon>Ancylostomatidae</taxon>
        <taxon>Bunostominae</taxon>
        <taxon>Necator</taxon>
    </lineage>
</organism>
<proteinExistence type="predicted"/>
<evidence type="ECO:0000256" key="1">
    <source>
        <dbReference type="SAM" id="MobiDB-lite"/>
    </source>
</evidence>
<keyword evidence="3" id="KW-1185">Reference proteome</keyword>
<comment type="caution">
    <text evidence="2">The sequence shown here is derived from an EMBL/GenBank/DDBJ whole genome shotgun (WGS) entry which is preliminary data.</text>
</comment>
<gene>
    <name evidence="2" type="primary">Necator_chrIII.g10992</name>
    <name evidence="2" type="ORF">RB195_010227</name>
</gene>